<organism evidence="7">
    <name type="scientific">Rhizochromulina marina</name>
    <dbReference type="NCBI Taxonomy" id="1034831"/>
    <lineage>
        <taxon>Eukaryota</taxon>
        <taxon>Sar</taxon>
        <taxon>Stramenopiles</taxon>
        <taxon>Ochrophyta</taxon>
        <taxon>Dictyochophyceae</taxon>
        <taxon>Rhizochromulinales</taxon>
        <taxon>Rhizochromulina</taxon>
    </lineage>
</organism>
<dbReference type="EMBL" id="HBHJ01010275">
    <property type="protein sequence ID" value="CAD9677121.1"/>
    <property type="molecule type" value="Transcribed_RNA"/>
</dbReference>
<evidence type="ECO:0000256" key="4">
    <source>
        <dbReference type="ARBA" id="ARBA00022825"/>
    </source>
</evidence>
<evidence type="ECO:0000313" key="7">
    <source>
        <dbReference type="EMBL" id="CAD9677121.1"/>
    </source>
</evidence>
<protein>
    <recommendedName>
        <fullName evidence="6">PDZ domain-containing protein</fullName>
    </recommendedName>
</protein>
<keyword evidence="3" id="KW-0378">Hydrolase</keyword>
<dbReference type="FunFam" id="2.40.10.10:FF:000001">
    <property type="entry name" value="Periplasmic serine protease DegS"/>
    <property type="match status" value="1"/>
</dbReference>
<dbReference type="InterPro" id="IPR043504">
    <property type="entry name" value="Peptidase_S1_PA_chymotrypsin"/>
</dbReference>
<dbReference type="GO" id="GO:0006508">
    <property type="term" value="P:proteolysis"/>
    <property type="evidence" value="ECO:0007669"/>
    <property type="project" value="UniProtKB-KW"/>
</dbReference>
<dbReference type="InterPro" id="IPR036361">
    <property type="entry name" value="SAP_dom_sf"/>
</dbReference>
<accession>A0A7S2RPM9</accession>
<dbReference type="PRINTS" id="PR00834">
    <property type="entry name" value="PROTEASES2C"/>
</dbReference>
<dbReference type="PANTHER" id="PTHR43343:SF3">
    <property type="entry name" value="PROTEASE DO-LIKE 8, CHLOROPLASTIC"/>
    <property type="match status" value="1"/>
</dbReference>
<dbReference type="InterPro" id="IPR009003">
    <property type="entry name" value="Peptidase_S1_PA"/>
</dbReference>
<reference evidence="7" key="1">
    <citation type="submission" date="2021-01" db="EMBL/GenBank/DDBJ databases">
        <authorList>
            <person name="Corre E."/>
            <person name="Pelletier E."/>
            <person name="Niang G."/>
            <person name="Scheremetjew M."/>
            <person name="Finn R."/>
            <person name="Kale V."/>
            <person name="Holt S."/>
            <person name="Cochrane G."/>
            <person name="Meng A."/>
            <person name="Brown T."/>
            <person name="Cohen L."/>
        </authorList>
    </citation>
    <scope>NUCLEOTIDE SEQUENCE</scope>
    <source>
        <strain evidence="7">CCMP1243</strain>
    </source>
</reference>
<dbReference type="Pfam" id="PF13180">
    <property type="entry name" value="PDZ_2"/>
    <property type="match status" value="1"/>
</dbReference>
<dbReference type="GO" id="GO:0004252">
    <property type="term" value="F:serine-type endopeptidase activity"/>
    <property type="evidence" value="ECO:0007669"/>
    <property type="project" value="InterPro"/>
</dbReference>
<keyword evidence="4" id="KW-0720">Serine protease</keyword>
<dbReference type="Gene3D" id="2.40.10.10">
    <property type="entry name" value="Trypsin-like serine proteases"/>
    <property type="match status" value="2"/>
</dbReference>
<keyword evidence="5" id="KW-0843">Virulence</keyword>
<dbReference type="PROSITE" id="PS50106">
    <property type="entry name" value="PDZ"/>
    <property type="match status" value="1"/>
</dbReference>
<dbReference type="InterPro" id="IPR036034">
    <property type="entry name" value="PDZ_sf"/>
</dbReference>
<dbReference type="InterPro" id="IPR051201">
    <property type="entry name" value="Chloro_Bact_Ser_Proteases"/>
</dbReference>
<dbReference type="PANTHER" id="PTHR43343">
    <property type="entry name" value="PEPTIDASE S12"/>
    <property type="match status" value="1"/>
</dbReference>
<keyword evidence="2" id="KW-0645">Protease</keyword>
<dbReference type="InterPro" id="IPR001478">
    <property type="entry name" value="PDZ"/>
</dbReference>
<proteinExistence type="inferred from homology"/>
<dbReference type="SMART" id="SM00228">
    <property type="entry name" value="PDZ"/>
    <property type="match status" value="1"/>
</dbReference>
<gene>
    <name evidence="7" type="ORF">RMAR1173_LOCUS6680</name>
</gene>
<comment type="similarity">
    <text evidence="1">Belongs to the peptidase S1C family.</text>
</comment>
<dbReference type="SUPFAM" id="SSF50494">
    <property type="entry name" value="Trypsin-like serine proteases"/>
    <property type="match status" value="1"/>
</dbReference>
<sequence>MLASSRTVLSAIRGWVVAAAALSLHRTSGFSLTSQSRASTLVRQAPRAFLNSGIQPLSLRGGTSSLTAPSAFQRAPLRWTATGSASAPVGFEALSVSELKSLLAERGVDFRDCIEKRELIARLEKAMQEGRTPKSSASTFSALSPDEDRLISLFKSASPSVVFIQTTQLALESPFSMRALEVPQGTGSGFIWDDQGHIVTNFHVIEPALRSRGGNIRVSLQNVPEDYEAKVVGAEPEKDLAVLQLVKKPTSQDLTPISVGTSSELQVGQRVLAIGNPFGLDHTLTVGVVSALGREVRGAAGNVLRGCVQTDAAINPGNSGGPLLDSQGRLIGVNTAIVSPSGSFAGIGFAIPVDTVSRIVTQLVRYGRVKRPSLGLQVAEDQIMQGVLKRVNLQVEGVMVVEVAPGSPAAAPVSGRALSGVQRRSNGSILLGDVVTRVNNSPVKKVEDLLSAVEECEVGSVVELAVKRQGQGPEERVRVRLTEQQQRRSPL</sequence>
<dbReference type="InterPro" id="IPR001940">
    <property type="entry name" value="Peptidase_S1C"/>
</dbReference>
<evidence type="ECO:0000256" key="5">
    <source>
        <dbReference type="ARBA" id="ARBA00023026"/>
    </source>
</evidence>
<dbReference type="Gene3D" id="1.10.720.30">
    <property type="entry name" value="SAP domain"/>
    <property type="match status" value="1"/>
</dbReference>
<dbReference type="AlphaFoldDB" id="A0A7S2RPM9"/>
<dbReference type="SUPFAM" id="SSF50156">
    <property type="entry name" value="PDZ domain-like"/>
    <property type="match status" value="1"/>
</dbReference>
<dbReference type="Gene3D" id="2.30.42.10">
    <property type="match status" value="1"/>
</dbReference>
<evidence type="ECO:0000256" key="1">
    <source>
        <dbReference type="ARBA" id="ARBA00010541"/>
    </source>
</evidence>
<feature type="domain" description="PDZ" evidence="6">
    <location>
        <begin position="363"/>
        <end position="470"/>
    </location>
</feature>
<evidence type="ECO:0000256" key="2">
    <source>
        <dbReference type="ARBA" id="ARBA00022670"/>
    </source>
</evidence>
<dbReference type="Pfam" id="PF13365">
    <property type="entry name" value="Trypsin_2"/>
    <property type="match status" value="1"/>
</dbReference>
<name>A0A7S2RPM9_9STRA</name>
<evidence type="ECO:0000256" key="3">
    <source>
        <dbReference type="ARBA" id="ARBA00022801"/>
    </source>
</evidence>
<dbReference type="SUPFAM" id="SSF68906">
    <property type="entry name" value="SAP domain"/>
    <property type="match status" value="1"/>
</dbReference>
<evidence type="ECO:0000259" key="6">
    <source>
        <dbReference type="PROSITE" id="PS50106"/>
    </source>
</evidence>